<comment type="caution">
    <text evidence="1">The sequence shown here is derived from an EMBL/GenBank/DDBJ whole genome shotgun (WGS) entry which is preliminary data.</text>
</comment>
<gene>
    <name evidence="1" type="ORF">PR048_015929</name>
</gene>
<organism evidence="1 2">
    <name type="scientific">Dryococelus australis</name>
    <dbReference type="NCBI Taxonomy" id="614101"/>
    <lineage>
        <taxon>Eukaryota</taxon>
        <taxon>Metazoa</taxon>
        <taxon>Ecdysozoa</taxon>
        <taxon>Arthropoda</taxon>
        <taxon>Hexapoda</taxon>
        <taxon>Insecta</taxon>
        <taxon>Pterygota</taxon>
        <taxon>Neoptera</taxon>
        <taxon>Polyneoptera</taxon>
        <taxon>Phasmatodea</taxon>
        <taxon>Verophasmatodea</taxon>
        <taxon>Anareolatae</taxon>
        <taxon>Phasmatidae</taxon>
        <taxon>Eurycanthinae</taxon>
        <taxon>Dryococelus</taxon>
    </lineage>
</organism>
<accession>A0ABQ9HIB7</accession>
<dbReference type="EMBL" id="JARBHB010000005">
    <property type="protein sequence ID" value="KAJ8884072.1"/>
    <property type="molecule type" value="Genomic_DNA"/>
</dbReference>
<evidence type="ECO:0000313" key="1">
    <source>
        <dbReference type="EMBL" id="KAJ8884072.1"/>
    </source>
</evidence>
<evidence type="ECO:0000313" key="2">
    <source>
        <dbReference type="Proteomes" id="UP001159363"/>
    </source>
</evidence>
<keyword evidence="2" id="KW-1185">Reference proteome</keyword>
<sequence length="94" mass="10146">MKSIFARLGIPAMVMSDGGSNLTSSQFDQMSILRFLSCTNTPVIQEHSPAQLIMGRKLRGCILVVPALLNPSLPNHKDVRVALLAKQTGAESIL</sequence>
<reference evidence="1 2" key="1">
    <citation type="submission" date="2023-02" db="EMBL/GenBank/DDBJ databases">
        <title>LHISI_Scaffold_Assembly.</title>
        <authorList>
            <person name="Stuart O.P."/>
            <person name="Cleave R."/>
            <person name="Magrath M.J.L."/>
            <person name="Mikheyev A.S."/>
        </authorList>
    </citation>
    <scope>NUCLEOTIDE SEQUENCE [LARGE SCALE GENOMIC DNA]</scope>
    <source>
        <strain evidence="1">Daus_M_001</strain>
        <tissue evidence="1">Leg muscle</tissue>
    </source>
</reference>
<name>A0ABQ9HIB7_9NEOP</name>
<proteinExistence type="predicted"/>
<protein>
    <submittedName>
        <fullName evidence="1">Uncharacterized protein</fullName>
    </submittedName>
</protein>
<dbReference type="Proteomes" id="UP001159363">
    <property type="component" value="Chromosome 4"/>
</dbReference>